<evidence type="ECO:0000256" key="2">
    <source>
        <dbReference type="SAM" id="MobiDB-lite"/>
    </source>
</evidence>
<accession>A0A9W6TLT7</accession>
<proteinExistence type="predicted"/>
<feature type="compositionally biased region" description="Basic and acidic residues" evidence="2">
    <location>
        <begin position="320"/>
        <end position="332"/>
    </location>
</feature>
<dbReference type="EMBL" id="BSXT01000031">
    <property type="protein sequence ID" value="GMF15294.1"/>
    <property type="molecule type" value="Genomic_DNA"/>
</dbReference>
<feature type="compositionally biased region" description="Acidic residues" evidence="2">
    <location>
        <begin position="333"/>
        <end position="344"/>
    </location>
</feature>
<reference evidence="3" key="1">
    <citation type="submission" date="2023-04" db="EMBL/GenBank/DDBJ databases">
        <title>Phytophthora fragariaefolia NBRC 109709.</title>
        <authorList>
            <person name="Ichikawa N."/>
            <person name="Sato H."/>
            <person name="Tonouchi N."/>
        </authorList>
    </citation>
    <scope>NUCLEOTIDE SEQUENCE</scope>
    <source>
        <strain evidence="3">NBRC 109709</strain>
    </source>
</reference>
<gene>
    <name evidence="3" type="ORF">Pfra01_000037200</name>
</gene>
<name>A0A9W6TLT7_9STRA</name>
<evidence type="ECO:0000256" key="1">
    <source>
        <dbReference type="SAM" id="Coils"/>
    </source>
</evidence>
<feature type="compositionally biased region" description="Acidic residues" evidence="2">
    <location>
        <begin position="88"/>
        <end position="101"/>
    </location>
</feature>
<sequence>MPKYIPASKVVRSALMPAERRELGFNTVPERSLRPFGYSRLYGQTGGDASCRTPPPPERTSRVPRPVRPPPLGKSAAYIATLKNRGEYEDDEGDKADEEEGDKEKSKGKKGRANGKLSVPVAKKTTNPKKKASERENKKALEVAAVARAASAATKKKLAQLEERMRLEKEEKRGADARDAVLAAAQHPANVSSKAAGNRKRKTSPHVAEEEVEEADDVSDFYDVAIARAINGSVRNSLQDRLYNMFGLLHVVYGYRYDFYRSLVMEDGGGQEAGQAGVTDEPVAALTVDGGMDSEVEGASSDSGSWYMNPHEFEDEGTEEKDKVGMEDKSEEGGGESGGTEEQEGIAIEARRCKNKYKRLAAKLLKESHRGIAAGLEYDDQELGSPDTHGNKCACTGCQGSWKDAS</sequence>
<dbReference type="Proteomes" id="UP001165121">
    <property type="component" value="Unassembled WGS sequence"/>
</dbReference>
<dbReference type="AlphaFoldDB" id="A0A9W6TLT7"/>
<protein>
    <submittedName>
        <fullName evidence="3">Unnamed protein product</fullName>
    </submittedName>
</protein>
<feature type="coiled-coil region" evidence="1">
    <location>
        <begin position="144"/>
        <end position="178"/>
    </location>
</feature>
<comment type="caution">
    <text evidence="3">The sequence shown here is derived from an EMBL/GenBank/DDBJ whole genome shotgun (WGS) entry which is preliminary data.</text>
</comment>
<feature type="region of interest" description="Disordered" evidence="2">
    <location>
        <begin position="294"/>
        <end position="347"/>
    </location>
</feature>
<keyword evidence="4" id="KW-1185">Reference proteome</keyword>
<organism evidence="3 4">
    <name type="scientific">Phytophthora fragariaefolia</name>
    <dbReference type="NCBI Taxonomy" id="1490495"/>
    <lineage>
        <taxon>Eukaryota</taxon>
        <taxon>Sar</taxon>
        <taxon>Stramenopiles</taxon>
        <taxon>Oomycota</taxon>
        <taxon>Peronosporomycetes</taxon>
        <taxon>Peronosporales</taxon>
        <taxon>Peronosporaceae</taxon>
        <taxon>Phytophthora</taxon>
    </lineage>
</organism>
<keyword evidence="1" id="KW-0175">Coiled coil</keyword>
<evidence type="ECO:0000313" key="4">
    <source>
        <dbReference type="Proteomes" id="UP001165121"/>
    </source>
</evidence>
<evidence type="ECO:0000313" key="3">
    <source>
        <dbReference type="EMBL" id="GMF15294.1"/>
    </source>
</evidence>
<feature type="region of interest" description="Disordered" evidence="2">
    <location>
        <begin position="184"/>
        <end position="212"/>
    </location>
</feature>
<feature type="region of interest" description="Disordered" evidence="2">
    <location>
        <begin position="33"/>
        <end position="137"/>
    </location>
</feature>